<sequence>MCEEKERQKKKKKKRDIRTRRTQRTKRIITMISRSRRGFVEGPLRIATSCVTTKCTVQSRKGPN</sequence>
<dbReference type="EMBL" id="KQ234242">
    <property type="protein sequence ID" value="KMZ81474.1"/>
    <property type="molecule type" value="Genomic_DNA"/>
</dbReference>
<reference evidence="2 3" key="1">
    <citation type="submission" date="2011-08" db="EMBL/GenBank/DDBJ databases">
        <title>The Genome Sequence of Plasmodium vivax India VII.</title>
        <authorList>
            <consortium name="The Broad Institute Genome Sequencing Platform"/>
            <consortium name="The Broad Institute Genome Sequencing Center for Infectious Disease"/>
            <person name="Neafsey D."/>
            <person name="Carlton J."/>
            <person name="Barnwell J."/>
            <person name="Collins W."/>
            <person name="Escalante A."/>
            <person name="Mullikin J."/>
            <person name="Saul A."/>
            <person name="Guigo R."/>
            <person name="Camara F."/>
            <person name="Young S.K."/>
            <person name="Zeng Q."/>
            <person name="Gargeya S."/>
            <person name="Fitzgerald M."/>
            <person name="Haas B."/>
            <person name="Abouelleil A."/>
            <person name="Alvarado L."/>
            <person name="Arachchi H.M."/>
            <person name="Berlin A."/>
            <person name="Brown A."/>
            <person name="Chapman S.B."/>
            <person name="Chen Z."/>
            <person name="Dunbar C."/>
            <person name="Freedman E."/>
            <person name="Gearin G."/>
            <person name="Gellesch M."/>
            <person name="Goldberg J."/>
            <person name="Griggs A."/>
            <person name="Gujja S."/>
            <person name="Heiman D."/>
            <person name="Howarth C."/>
            <person name="Larson L."/>
            <person name="Lui A."/>
            <person name="MacDonald P.J.P."/>
            <person name="Montmayeur A."/>
            <person name="Murphy C."/>
            <person name="Neiman D."/>
            <person name="Pearson M."/>
            <person name="Priest M."/>
            <person name="Roberts A."/>
            <person name="Saif S."/>
            <person name="Shea T."/>
            <person name="Shenoy N."/>
            <person name="Sisk P."/>
            <person name="Stolte C."/>
            <person name="Sykes S."/>
            <person name="Wortman J."/>
            <person name="Nusbaum C."/>
            <person name="Birren B."/>
        </authorList>
    </citation>
    <scope>NUCLEOTIDE SEQUENCE [LARGE SCALE GENOMIC DNA]</scope>
    <source>
        <strain evidence="2 3">India VII</strain>
    </source>
</reference>
<gene>
    <name evidence="2" type="ORF">PVIIG_03329</name>
</gene>
<organism evidence="2 3">
    <name type="scientific">Plasmodium vivax India VII</name>
    <dbReference type="NCBI Taxonomy" id="1077284"/>
    <lineage>
        <taxon>Eukaryota</taxon>
        <taxon>Sar</taxon>
        <taxon>Alveolata</taxon>
        <taxon>Apicomplexa</taxon>
        <taxon>Aconoidasida</taxon>
        <taxon>Haemosporida</taxon>
        <taxon>Plasmodiidae</taxon>
        <taxon>Plasmodium</taxon>
        <taxon>Plasmodium (Plasmodium)</taxon>
    </lineage>
</organism>
<feature type="compositionally biased region" description="Basic residues" evidence="1">
    <location>
        <begin position="8"/>
        <end position="23"/>
    </location>
</feature>
<feature type="region of interest" description="Disordered" evidence="1">
    <location>
        <begin position="1"/>
        <end position="23"/>
    </location>
</feature>
<evidence type="ECO:0000313" key="3">
    <source>
        <dbReference type="Proteomes" id="UP000053562"/>
    </source>
</evidence>
<proteinExistence type="predicted"/>
<accession>A0A0J9SER3</accession>
<protein>
    <submittedName>
        <fullName evidence="2">Uncharacterized protein</fullName>
    </submittedName>
</protein>
<evidence type="ECO:0000313" key="2">
    <source>
        <dbReference type="EMBL" id="KMZ81474.1"/>
    </source>
</evidence>
<dbReference type="Proteomes" id="UP000053562">
    <property type="component" value="Unassembled WGS sequence"/>
</dbReference>
<name>A0A0J9SER3_PLAVI</name>
<evidence type="ECO:0000256" key="1">
    <source>
        <dbReference type="SAM" id="MobiDB-lite"/>
    </source>
</evidence>
<dbReference type="AlphaFoldDB" id="A0A0J9SER3"/>